<dbReference type="Gene3D" id="1.20.1250.20">
    <property type="entry name" value="MFS general substrate transporter like domains"/>
    <property type="match status" value="1"/>
</dbReference>
<feature type="transmembrane region" description="Helical" evidence="4">
    <location>
        <begin position="244"/>
        <end position="265"/>
    </location>
</feature>
<dbReference type="Proteomes" id="UP000308891">
    <property type="component" value="Unassembled WGS sequence"/>
</dbReference>
<sequence length="398" mass="40715">MTISANPVPGGRKLAAFMLAASLASTIGGLPFNALPVLLGSLADSFALDARQIGRIGSVCFAGYLAGTLAAPLWLNRVNWRVLTALSALGVAASFALSTQVSSLGALYAVWALIGFFASTMTCLGMRILTELPNKVRAYGVRQGVELSVTALVLFALPPLVISVWHYPGAGVALALVVGVLGFSARWVPAHPRLQPSAGASAGHRGLPAQAWVSLGLFFVFLTGNVALWAFLERIGQARAVAPLEMGLVFAVLKLLGGVAAFSIAAIGERGGMRLPLWLVLAGVGAGLGLLAAGGAFWSYALGAWVWEFAFTCGCIYHSAAIARSDGEGRAVMLVPAAFALGSMVGPALAGELASGGSYGGVLSLAAMSTFVPTLAYQFWQGRPAAGAACVAAGGRPQ</sequence>
<feature type="transmembrane region" description="Helical" evidence="4">
    <location>
        <begin position="107"/>
        <end position="126"/>
    </location>
</feature>
<feature type="transmembrane region" description="Helical" evidence="4">
    <location>
        <begin position="209"/>
        <end position="232"/>
    </location>
</feature>
<dbReference type="AlphaFoldDB" id="A0A4T0UW13"/>
<keyword evidence="2 4" id="KW-1133">Transmembrane helix</keyword>
<keyword evidence="3 4" id="KW-0472">Membrane</keyword>
<reference evidence="5 6" key="1">
    <citation type="submission" date="2019-04" db="EMBL/GenBank/DDBJ databases">
        <title>Crenobacter sp. nov.</title>
        <authorList>
            <person name="Shi S."/>
        </authorList>
    </citation>
    <scope>NUCLEOTIDE SEQUENCE [LARGE SCALE GENOMIC DNA]</scope>
    <source>
        <strain evidence="5 6">GY 70310</strain>
    </source>
</reference>
<evidence type="ECO:0000256" key="2">
    <source>
        <dbReference type="ARBA" id="ARBA00022989"/>
    </source>
</evidence>
<dbReference type="InterPro" id="IPR036259">
    <property type="entry name" value="MFS_trans_sf"/>
</dbReference>
<protein>
    <submittedName>
        <fullName evidence="5">MFS transporter</fullName>
    </submittedName>
</protein>
<evidence type="ECO:0000313" key="5">
    <source>
        <dbReference type="EMBL" id="TIC83128.1"/>
    </source>
</evidence>
<organism evidence="5 6">
    <name type="scientific">Crenobacter intestini</name>
    <dbReference type="NCBI Taxonomy" id="2563443"/>
    <lineage>
        <taxon>Bacteria</taxon>
        <taxon>Pseudomonadati</taxon>
        <taxon>Pseudomonadota</taxon>
        <taxon>Betaproteobacteria</taxon>
        <taxon>Neisseriales</taxon>
        <taxon>Neisseriaceae</taxon>
        <taxon>Crenobacter</taxon>
    </lineage>
</organism>
<evidence type="ECO:0000256" key="3">
    <source>
        <dbReference type="ARBA" id="ARBA00023136"/>
    </source>
</evidence>
<keyword evidence="6" id="KW-1185">Reference proteome</keyword>
<feature type="transmembrane region" description="Helical" evidence="4">
    <location>
        <begin position="356"/>
        <end position="377"/>
    </location>
</feature>
<feature type="transmembrane region" description="Helical" evidence="4">
    <location>
        <begin position="171"/>
        <end position="188"/>
    </location>
</feature>
<gene>
    <name evidence="5" type="ORF">E5K04_08525</name>
</gene>
<dbReference type="GO" id="GO:0022857">
    <property type="term" value="F:transmembrane transporter activity"/>
    <property type="evidence" value="ECO:0007669"/>
    <property type="project" value="InterPro"/>
</dbReference>
<dbReference type="RefSeq" id="WP_136553000.1">
    <property type="nucleotide sequence ID" value="NZ_STGJ01000008.1"/>
</dbReference>
<proteinExistence type="predicted"/>
<dbReference type="OrthoDB" id="6829925at2"/>
<evidence type="ECO:0000256" key="1">
    <source>
        <dbReference type="ARBA" id="ARBA00022692"/>
    </source>
</evidence>
<dbReference type="Pfam" id="PF07690">
    <property type="entry name" value="MFS_1"/>
    <property type="match status" value="1"/>
</dbReference>
<feature type="transmembrane region" description="Helical" evidence="4">
    <location>
        <begin position="277"/>
        <end position="298"/>
    </location>
</feature>
<keyword evidence="1 4" id="KW-0812">Transmembrane</keyword>
<feature type="transmembrane region" description="Helical" evidence="4">
    <location>
        <begin position="82"/>
        <end position="101"/>
    </location>
</feature>
<feature type="transmembrane region" description="Helical" evidence="4">
    <location>
        <begin position="304"/>
        <end position="324"/>
    </location>
</feature>
<feature type="transmembrane region" description="Helical" evidence="4">
    <location>
        <begin position="331"/>
        <end position="350"/>
    </location>
</feature>
<dbReference type="InterPro" id="IPR011701">
    <property type="entry name" value="MFS"/>
</dbReference>
<accession>A0A4T0UW13</accession>
<name>A0A4T0UW13_9NEIS</name>
<dbReference type="SUPFAM" id="SSF103473">
    <property type="entry name" value="MFS general substrate transporter"/>
    <property type="match status" value="1"/>
</dbReference>
<dbReference type="EMBL" id="STGJ01000008">
    <property type="protein sequence ID" value="TIC83128.1"/>
    <property type="molecule type" value="Genomic_DNA"/>
</dbReference>
<feature type="transmembrane region" description="Helical" evidence="4">
    <location>
        <begin position="147"/>
        <end position="165"/>
    </location>
</feature>
<evidence type="ECO:0000256" key="4">
    <source>
        <dbReference type="SAM" id="Phobius"/>
    </source>
</evidence>
<feature type="transmembrane region" description="Helical" evidence="4">
    <location>
        <begin position="53"/>
        <end position="75"/>
    </location>
</feature>
<comment type="caution">
    <text evidence="5">The sequence shown here is derived from an EMBL/GenBank/DDBJ whole genome shotgun (WGS) entry which is preliminary data.</text>
</comment>
<evidence type="ECO:0000313" key="6">
    <source>
        <dbReference type="Proteomes" id="UP000308891"/>
    </source>
</evidence>